<evidence type="ECO:0000256" key="1">
    <source>
        <dbReference type="SAM" id="MobiDB-lite"/>
    </source>
</evidence>
<feature type="region of interest" description="Disordered" evidence="1">
    <location>
        <begin position="1"/>
        <end position="113"/>
    </location>
</feature>
<name>A0A6A6XRJ6_9PLEO</name>
<reference evidence="2" key="1">
    <citation type="journal article" date="2020" name="Stud. Mycol.">
        <title>101 Dothideomycetes genomes: a test case for predicting lifestyles and emergence of pathogens.</title>
        <authorList>
            <person name="Haridas S."/>
            <person name="Albert R."/>
            <person name="Binder M."/>
            <person name="Bloem J."/>
            <person name="Labutti K."/>
            <person name="Salamov A."/>
            <person name="Andreopoulos B."/>
            <person name="Baker S."/>
            <person name="Barry K."/>
            <person name="Bills G."/>
            <person name="Bluhm B."/>
            <person name="Cannon C."/>
            <person name="Castanera R."/>
            <person name="Culley D."/>
            <person name="Daum C."/>
            <person name="Ezra D."/>
            <person name="Gonzalez J."/>
            <person name="Henrissat B."/>
            <person name="Kuo A."/>
            <person name="Liang C."/>
            <person name="Lipzen A."/>
            <person name="Lutzoni F."/>
            <person name="Magnuson J."/>
            <person name="Mondo S."/>
            <person name="Nolan M."/>
            <person name="Ohm R."/>
            <person name="Pangilinan J."/>
            <person name="Park H.-J."/>
            <person name="Ramirez L."/>
            <person name="Alfaro M."/>
            <person name="Sun H."/>
            <person name="Tritt A."/>
            <person name="Yoshinaga Y."/>
            <person name="Zwiers L.-H."/>
            <person name="Turgeon B."/>
            <person name="Goodwin S."/>
            <person name="Spatafora J."/>
            <person name="Crous P."/>
            <person name="Grigoriev I."/>
        </authorList>
    </citation>
    <scope>NUCLEOTIDE SEQUENCE</scope>
    <source>
        <strain evidence="2">CBS 109.77</strain>
    </source>
</reference>
<feature type="compositionally biased region" description="Pro residues" evidence="1">
    <location>
        <begin position="94"/>
        <end position="106"/>
    </location>
</feature>
<proteinExistence type="predicted"/>
<dbReference type="AlphaFoldDB" id="A0A6A6XRJ6"/>
<feature type="compositionally biased region" description="Polar residues" evidence="1">
    <location>
        <begin position="38"/>
        <end position="55"/>
    </location>
</feature>
<protein>
    <submittedName>
        <fullName evidence="2">Uncharacterized protein</fullName>
    </submittedName>
</protein>
<feature type="compositionally biased region" description="Basic residues" evidence="1">
    <location>
        <begin position="10"/>
        <end position="25"/>
    </location>
</feature>
<gene>
    <name evidence="2" type="ORF">K505DRAFT_322048</name>
</gene>
<dbReference type="Proteomes" id="UP000799757">
    <property type="component" value="Unassembled WGS sequence"/>
</dbReference>
<evidence type="ECO:0000313" key="2">
    <source>
        <dbReference type="EMBL" id="KAF2798177.1"/>
    </source>
</evidence>
<feature type="compositionally biased region" description="Basic residues" evidence="1">
    <location>
        <begin position="70"/>
        <end position="82"/>
    </location>
</feature>
<organism evidence="2 3">
    <name type="scientific">Melanomma pulvis-pyrius CBS 109.77</name>
    <dbReference type="NCBI Taxonomy" id="1314802"/>
    <lineage>
        <taxon>Eukaryota</taxon>
        <taxon>Fungi</taxon>
        <taxon>Dikarya</taxon>
        <taxon>Ascomycota</taxon>
        <taxon>Pezizomycotina</taxon>
        <taxon>Dothideomycetes</taxon>
        <taxon>Pleosporomycetidae</taxon>
        <taxon>Pleosporales</taxon>
        <taxon>Melanommataceae</taxon>
        <taxon>Melanomma</taxon>
    </lineage>
</organism>
<sequence length="142" mass="15698">MPRTSTGRAKPTRARHIPSCRKPHHTQQPISPAVRNSLPPQNQRRNPRTLGTSSSPDDDNNNNNNFRYRTMLRPRRRTRGSRARASERAHPQPATLPVPVPVPVPVPDSEVSLSPPSDAAIGMCTWQLDLASAHLPPCRSGL</sequence>
<keyword evidence="3" id="KW-1185">Reference proteome</keyword>
<accession>A0A6A6XRJ6</accession>
<dbReference type="EMBL" id="MU001789">
    <property type="protein sequence ID" value="KAF2798177.1"/>
    <property type="molecule type" value="Genomic_DNA"/>
</dbReference>
<evidence type="ECO:0000313" key="3">
    <source>
        <dbReference type="Proteomes" id="UP000799757"/>
    </source>
</evidence>